<evidence type="ECO:0000313" key="8">
    <source>
        <dbReference type="EMBL" id="MCA9385114.1"/>
    </source>
</evidence>
<dbReference type="PANTHER" id="PTHR33602">
    <property type="entry name" value="REGULATORY PROTEIN RECX FAMILY PROTEIN"/>
    <property type="match status" value="1"/>
</dbReference>
<dbReference type="GO" id="GO:0005737">
    <property type="term" value="C:cytoplasm"/>
    <property type="evidence" value="ECO:0007669"/>
    <property type="project" value="UniProtKB-SubCell"/>
</dbReference>
<sequence>MSRVITAIYPTRNNRRINIAINDSYAFTVEKALGEKYSLVKGMEVSEELEKILKSEDEKQKLQERVLRKLARRAHSKYEIRQYIRKQISKLTFEEKIPKDNTSDEWEEAIITFLDTYDYLDDVSYATSVIRSKRSSKSPFEMRGYLRQKGVNSQDIETALQEEELNPTAVVRELIEKKIRQLKHKNLSVSDMRRKIVQYLTRKGFRYGTIIEVLEELL</sequence>
<dbReference type="AlphaFoldDB" id="A0A955L714"/>
<gene>
    <name evidence="5" type="primary">recX</name>
    <name evidence="8" type="ORF">KC717_00535</name>
</gene>
<comment type="subcellular location">
    <subcellularLocation>
        <location evidence="1 5">Cytoplasm</location>
    </subcellularLocation>
</comment>
<protein>
    <recommendedName>
        <fullName evidence="3 5">Regulatory protein RecX</fullName>
    </recommendedName>
</protein>
<comment type="caution">
    <text evidence="8">The sequence shown here is derived from an EMBL/GenBank/DDBJ whole genome shotgun (WGS) entry which is preliminary data.</text>
</comment>
<feature type="domain" description="RecX second three-helical" evidence="6">
    <location>
        <begin position="121"/>
        <end position="160"/>
    </location>
</feature>
<keyword evidence="4 5" id="KW-0963">Cytoplasm</keyword>
<name>A0A955L714_9BACT</name>
<evidence type="ECO:0000259" key="6">
    <source>
        <dbReference type="Pfam" id="PF02631"/>
    </source>
</evidence>
<dbReference type="Proteomes" id="UP000754563">
    <property type="component" value="Unassembled WGS sequence"/>
</dbReference>
<evidence type="ECO:0000259" key="7">
    <source>
        <dbReference type="Pfam" id="PF21981"/>
    </source>
</evidence>
<dbReference type="InterPro" id="IPR053924">
    <property type="entry name" value="RecX_HTH_2nd"/>
</dbReference>
<proteinExistence type="inferred from homology"/>
<feature type="domain" description="RecX third three-helical" evidence="7">
    <location>
        <begin position="171"/>
        <end position="214"/>
    </location>
</feature>
<evidence type="ECO:0000256" key="1">
    <source>
        <dbReference type="ARBA" id="ARBA00004496"/>
    </source>
</evidence>
<evidence type="ECO:0000256" key="4">
    <source>
        <dbReference type="ARBA" id="ARBA00022490"/>
    </source>
</evidence>
<dbReference type="GO" id="GO:0006282">
    <property type="term" value="P:regulation of DNA repair"/>
    <property type="evidence" value="ECO:0007669"/>
    <property type="project" value="UniProtKB-UniRule"/>
</dbReference>
<dbReference type="PANTHER" id="PTHR33602:SF1">
    <property type="entry name" value="REGULATORY PROTEIN RECX FAMILY PROTEIN"/>
    <property type="match status" value="1"/>
</dbReference>
<dbReference type="Pfam" id="PF02631">
    <property type="entry name" value="RecX_HTH2"/>
    <property type="match status" value="1"/>
</dbReference>
<accession>A0A955L714</accession>
<dbReference type="InterPro" id="IPR053925">
    <property type="entry name" value="RecX_HTH_3rd"/>
</dbReference>
<dbReference type="InterPro" id="IPR003783">
    <property type="entry name" value="Regulatory_RecX"/>
</dbReference>
<reference evidence="8" key="2">
    <citation type="journal article" date="2021" name="Microbiome">
        <title>Successional dynamics and alternative stable states in a saline activated sludge microbial community over 9 years.</title>
        <authorList>
            <person name="Wang Y."/>
            <person name="Ye J."/>
            <person name="Ju F."/>
            <person name="Liu L."/>
            <person name="Boyd J.A."/>
            <person name="Deng Y."/>
            <person name="Parks D.H."/>
            <person name="Jiang X."/>
            <person name="Yin X."/>
            <person name="Woodcroft B.J."/>
            <person name="Tyson G.W."/>
            <person name="Hugenholtz P."/>
            <person name="Polz M.F."/>
            <person name="Zhang T."/>
        </authorList>
    </citation>
    <scope>NUCLEOTIDE SEQUENCE</scope>
    <source>
        <strain evidence="8">HKST-UBA11</strain>
    </source>
</reference>
<evidence type="ECO:0000256" key="3">
    <source>
        <dbReference type="ARBA" id="ARBA00018111"/>
    </source>
</evidence>
<dbReference type="HAMAP" id="MF_01114">
    <property type="entry name" value="RecX"/>
    <property type="match status" value="1"/>
</dbReference>
<dbReference type="Pfam" id="PF21981">
    <property type="entry name" value="RecX_HTH3"/>
    <property type="match status" value="1"/>
</dbReference>
<dbReference type="Gene3D" id="1.10.10.10">
    <property type="entry name" value="Winged helix-like DNA-binding domain superfamily/Winged helix DNA-binding domain"/>
    <property type="match status" value="3"/>
</dbReference>
<evidence type="ECO:0000256" key="5">
    <source>
        <dbReference type="HAMAP-Rule" id="MF_01114"/>
    </source>
</evidence>
<organism evidence="8 9">
    <name type="scientific">Candidatus Dojkabacteria bacterium</name>
    <dbReference type="NCBI Taxonomy" id="2099670"/>
    <lineage>
        <taxon>Bacteria</taxon>
        <taxon>Candidatus Dojkabacteria</taxon>
    </lineage>
</organism>
<comment type="function">
    <text evidence="5">Modulates RecA activity.</text>
</comment>
<dbReference type="InterPro" id="IPR036388">
    <property type="entry name" value="WH-like_DNA-bd_sf"/>
</dbReference>
<evidence type="ECO:0000256" key="2">
    <source>
        <dbReference type="ARBA" id="ARBA00009695"/>
    </source>
</evidence>
<comment type="similarity">
    <text evidence="2 5">Belongs to the RecX family.</text>
</comment>
<evidence type="ECO:0000313" key="9">
    <source>
        <dbReference type="Proteomes" id="UP000754563"/>
    </source>
</evidence>
<dbReference type="EMBL" id="JAGQLH010000004">
    <property type="protein sequence ID" value="MCA9385114.1"/>
    <property type="molecule type" value="Genomic_DNA"/>
</dbReference>
<reference evidence="8" key="1">
    <citation type="submission" date="2020-04" db="EMBL/GenBank/DDBJ databases">
        <authorList>
            <person name="Zhang T."/>
        </authorList>
    </citation>
    <scope>NUCLEOTIDE SEQUENCE</scope>
    <source>
        <strain evidence="8">HKST-UBA11</strain>
    </source>
</reference>